<comment type="pathway">
    <text evidence="3">Cofactor biosynthesis; adenosylcobalamin biosynthesis.</text>
</comment>
<name>A0A1W2ALM9_9HYPH</name>
<keyword evidence="6" id="KW-0663">Pyridoxal phosphate</keyword>
<keyword evidence="12" id="KW-1185">Reference proteome</keyword>
<evidence type="ECO:0000256" key="5">
    <source>
        <dbReference type="ARBA" id="ARBA00022573"/>
    </source>
</evidence>
<dbReference type="InterPro" id="IPR015424">
    <property type="entry name" value="PyrdxlP-dep_Trfase"/>
</dbReference>
<evidence type="ECO:0000313" key="12">
    <source>
        <dbReference type="Proteomes" id="UP000192656"/>
    </source>
</evidence>
<dbReference type="InterPro" id="IPR004839">
    <property type="entry name" value="Aminotransferase_I/II_large"/>
</dbReference>
<dbReference type="GO" id="GO:0048472">
    <property type="term" value="F:threonine-phosphate decarboxylase activity"/>
    <property type="evidence" value="ECO:0007669"/>
    <property type="project" value="UniProtKB-EC"/>
</dbReference>
<keyword evidence="5" id="KW-0169">Cobalamin biosynthesis</keyword>
<dbReference type="InterPro" id="IPR015422">
    <property type="entry name" value="PyrdxlP-dep_Trfase_small"/>
</dbReference>
<evidence type="ECO:0000256" key="8">
    <source>
        <dbReference type="ARBA" id="ARBA00029996"/>
    </source>
</evidence>
<comment type="function">
    <text evidence="2">Decarboxylates L-threonine-O-3-phosphate to yield (R)-1-amino-2-propanol O-2-phosphate, the precursor for the linkage between the nucleotide loop and the corrin ring in cobalamin.</text>
</comment>
<dbReference type="NCBIfam" id="TIGR01140">
    <property type="entry name" value="L_thr_O3P_dcar"/>
    <property type="match status" value="1"/>
</dbReference>
<gene>
    <name evidence="11" type="ORF">SAMN06297251_104268</name>
</gene>
<dbReference type="InterPro" id="IPR015421">
    <property type="entry name" value="PyrdxlP-dep_Trfase_major"/>
</dbReference>
<protein>
    <recommendedName>
        <fullName evidence="4">threonine-phosphate decarboxylase</fullName>
        <ecNumber evidence="4">4.1.1.81</ecNumber>
    </recommendedName>
    <alternativeName>
        <fullName evidence="8">L-threonine-O-3-phosphate decarboxylase</fullName>
    </alternativeName>
</protein>
<dbReference type="Proteomes" id="UP000192656">
    <property type="component" value="Unassembled WGS sequence"/>
</dbReference>
<dbReference type="UniPathway" id="UPA00148"/>
<evidence type="ECO:0000256" key="2">
    <source>
        <dbReference type="ARBA" id="ARBA00003444"/>
    </source>
</evidence>
<comment type="catalytic activity">
    <reaction evidence="9">
        <text>O-phospho-L-threonine + H(+) = (R)-1-aminopropan-2-yl phosphate + CO2</text>
        <dbReference type="Rhea" id="RHEA:11492"/>
        <dbReference type="ChEBI" id="CHEBI:15378"/>
        <dbReference type="ChEBI" id="CHEBI:16526"/>
        <dbReference type="ChEBI" id="CHEBI:58563"/>
        <dbReference type="ChEBI" id="CHEBI:58675"/>
        <dbReference type="EC" id="4.1.1.81"/>
    </reaction>
</comment>
<dbReference type="CDD" id="cd00609">
    <property type="entry name" value="AAT_like"/>
    <property type="match status" value="1"/>
</dbReference>
<dbReference type="AlphaFoldDB" id="A0A1W2ALM9"/>
<dbReference type="PANTHER" id="PTHR42885:SF1">
    <property type="entry name" value="THREONINE-PHOSPHATE DECARBOXYLASE"/>
    <property type="match status" value="1"/>
</dbReference>
<proteinExistence type="predicted"/>
<dbReference type="InterPro" id="IPR004838">
    <property type="entry name" value="NHTrfase_class1_PyrdxlP-BS"/>
</dbReference>
<keyword evidence="7" id="KW-0456">Lyase</keyword>
<dbReference type="PROSITE" id="PS00105">
    <property type="entry name" value="AA_TRANSFER_CLASS_1"/>
    <property type="match status" value="1"/>
</dbReference>
<dbReference type="InterPro" id="IPR005860">
    <property type="entry name" value="CobD"/>
</dbReference>
<evidence type="ECO:0000256" key="6">
    <source>
        <dbReference type="ARBA" id="ARBA00022898"/>
    </source>
</evidence>
<evidence type="ECO:0000256" key="1">
    <source>
        <dbReference type="ARBA" id="ARBA00001933"/>
    </source>
</evidence>
<reference evidence="11 12" key="1">
    <citation type="submission" date="2017-04" db="EMBL/GenBank/DDBJ databases">
        <authorList>
            <person name="Afonso C.L."/>
            <person name="Miller P.J."/>
            <person name="Scott M.A."/>
            <person name="Spackman E."/>
            <person name="Goraichik I."/>
            <person name="Dimitrov K.M."/>
            <person name="Suarez D.L."/>
            <person name="Swayne D.E."/>
        </authorList>
    </citation>
    <scope>NUCLEOTIDE SEQUENCE [LARGE SCALE GENOMIC DNA]</scope>
    <source>
        <strain evidence="11 12">CGMCC 1.10972</strain>
    </source>
</reference>
<evidence type="ECO:0000256" key="9">
    <source>
        <dbReference type="ARBA" id="ARBA00048531"/>
    </source>
</evidence>
<evidence type="ECO:0000259" key="10">
    <source>
        <dbReference type="Pfam" id="PF00155"/>
    </source>
</evidence>
<evidence type="ECO:0000256" key="7">
    <source>
        <dbReference type="ARBA" id="ARBA00023239"/>
    </source>
</evidence>
<dbReference type="SUPFAM" id="SSF53383">
    <property type="entry name" value="PLP-dependent transferases"/>
    <property type="match status" value="1"/>
</dbReference>
<sequence length="340" mass="35865">MTQTHDLVLRHGGALDAAIARFGGVRADWLDLSTGINPLPPSLPPVPADAWTRLPERAAEDRLIAAARSAYGAGKEAAIVAGPGSQALISNLPFCLPPSKIAILSPTYSEHGLAFAAAGHDVLRISPLDALPGDAATVVVVNPNNPDGRHIAPADLLSLAERLAGRGGLLVVDEAFVDAEPHWSLAASAGMPGLLIHRSFGKVYGLAGLRLGFALTTCELAGRLSERLGPWAVSGPALAIGTAILEDGGLRKRLSRQLNANADRLKSLLQTAGLEIVGRTALFVTIRHANAYRLHEALCGHHILTRPFDHSPDWLRFGLPGAAAEWDRLEEALAKILRLG</sequence>
<dbReference type="EC" id="4.1.1.81" evidence="4"/>
<organism evidence="11 12">
    <name type="scientific">Fulvimarina manganoxydans</name>
    <dbReference type="NCBI Taxonomy" id="937218"/>
    <lineage>
        <taxon>Bacteria</taxon>
        <taxon>Pseudomonadati</taxon>
        <taxon>Pseudomonadota</taxon>
        <taxon>Alphaproteobacteria</taxon>
        <taxon>Hyphomicrobiales</taxon>
        <taxon>Aurantimonadaceae</taxon>
        <taxon>Fulvimarina</taxon>
    </lineage>
</organism>
<dbReference type="Gene3D" id="3.40.640.10">
    <property type="entry name" value="Type I PLP-dependent aspartate aminotransferase-like (Major domain)"/>
    <property type="match status" value="1"/>
</dbReference>
<dbReference type="GO" id="GO:0030170">
    <property type="term" value="F:pyridoxal phosphate binding"/>
    <property type="evidence" value="ECO:0007669"/>
    <property type="project" value="InterPro"/>
</dbReference>
<dbReference type="RefSeq" id="WP_170923198.1">
    <property type="nucleotide sequence ID" value="NZ_FWXR01000004.1"/>
</dbReference>
<feature type="domain" description="Aminotransferase class I/classII large" evidence="10">
    <location>
        <begin position="74"/>
        <end position="334"/>
    </location>
</feature>
<dbReference type="STRING" id="937218.SAMN06297251_104268"/>
<dbReference type="EMBL" id="FWXR01000004">
    <property type="protein sequence ID" value="SMC61128.1"/>
    <property type="molecule type" value="Genomic_DNA"/>
</dbReference>
<evidence type="ECO:0000256" key="3">
    <source>
        <dbReference type="ARBA" id="ARBA00004953"/>
    </source>
</evidence>
<accession>A0A1W2ALM9</accession>
<evidence type="ECO:0000256" key="4">
    <source>
        <dbReference type="ARBA" id="ARBA00012285"/>
    </source>
</evidence>
<dbReference type="Gene3D" id="3.90.1150.10">
    <property type="entry name" value="Aspartate Aminotransferase, domain 1"/>
    <property type="match status" value="1"/>
</dbReference>
<dbReference type="PANTHER" id="PTHR42885">
    <property type="entry name" value="HISTIDINOL-PHOSPHATE AMINOTRANSFERASE-RELATED"/>
    <property type="match status" value="1"/>
</dbReference>
<dbReference type="Pfam" id="PF00155">
    <property type="entry name" value="Aminotran_1_2"/>
    <property type="match status" value="1"/>
</dbReference>
<comment type="cofactor">
    <cofactor evidence="1">
        <name>pyridoxal 5'-phosphate</name>
        <dbReference type="ChEBI" id="CHEBI:597326"/>
    </cofactor>
</comment>
<evidence type="ECO:0000313" key="11">
    <source>
        <dbReference type="EMBL" id="SMC61128.1"/>
    </source>
</evidence>
<dbReference type="GO" id="GO:0009236">
    <property type="term" value="P:cobalamin biosynthetic process"/>
    <property type="evidence" value="ECO:0007669"/>
    <property type="project" value="UniProtKB-UniPathway"/>
</dbReference>